<dbReference type="Proteomes" id="UP000593875">
    <property type="component" value="Chromosome"/>
</dbReference>
<dbReference type="AlphaFoldDB" id="A0A7L9U2J4"/>
<organism evidence="1 2">
    <name type="scientific">Massilia litorea</name>
    <dbReference type="NCBI Taxonomy" id="2769491"/>
    <lineage>
        <taxon>Bacteria</taxon>
        <taxon>Pseudomonadati</taxon>
        <taxon>Pseudomonadota</taxon>
        <taxon>Betaproteobacteria</taxon>
        <taxon>Burkholderiales</taxon>
        <taxon>Oxalobacteraceae</taxon>
        <taxon>Telluria group</taxon>
        <taxon>Massilia</taxon>
    </lineage>
</organism>
<dbReference type="KEGG" id="mlir:LPB04_20340"/>
<evidence type="ECO:0000313" key="2">
    <source>
        <dbReference type="Proteomes" id="UP000593875"/>
    </source>
</evidence>
<evidence type="ECO:0000313" key="1">
    <source>
        <dbReference type="EMBL" id="QOL49234.1"/>
    </source>
</evidence>
<name>A0A7L9U2J4_9BURK</name>
<protein>
    <submittedName>
        <fullName evidence="1">Uncharacterized protein</fullName>
    </submittedName>
</protein>
<sequence length="180" mass="20352">MDGLPVARLLQHAQSSLAPVLIECGGVVVKYDTSTFRRNRNAMNCKKAALNGAKRMASRTRQCSTHNPAVPIRLCGALMARACRHDRENFLLKTNELLQMAPARRLAGYPQYAHESASKGSFRKQLGFVIPAGKLFHLIWVRFQHESYRAPLLRKMCENQLSKFLVFFASSHCVSHRRTV</sequence>
<dbReference type="EMBL" id="CP062941">
    <property type="protein sequence ID" value="QOL49234.1"/>
    <property type="molecule type" value="Genomic_DNA"/>
</dbReference>
<gene>
    <name evidence="1" type="ORF">LPB04_20340</name>
</gene>
<proteinExistence type="predicted"/>
<reference evidence="1 2" key="1">
    <citation type="submission" date="2020-10" db="EMBL/GenBank/DDBJ databases">
        <title>Genome sequencing of Massilia sp. LPB0304.</title>
        <authorList>
            <person name="Kim J."/>
        </authorList>
    </citation>
    <scope>NUCLEOTIDE SEQUENCE [LARGE SCALE GENOMIC DNA]</scope>
    <source>
        <strain evidence="1 2">LPB0304</strain>
    </source>
</reference>
<dbReference type="RefSeq" id="WP_193686276.1">
    <property type="nucleotide sequence ID" value="NZ_CP062941.1"/>
</dbReference>
<accession>A0A7L9U2J4</accession>
<keyword evidence="2" id="KW-1185">Reference proteome</keyword>